<dbReference type="GO" id="GO:1904047">
    <property type="term" value="F:S-adenosyl-L-methionine binding"/>
    <property type="evidence" value="ECO:0007669"/>
    <property type="project" value="TreeGrafter"/>
</dbReference>
<gene>
    <name evidence="7" type="ORF">K8N75_08805</name>
</gene>
<dbReference type="PANTHER" id="PTHR30481">
    <property type="entry name" value="DNA ADENINE METHYLASE"/>
    <property type="match status" value="1"/>
</dbReference>
<dbReference type="InterPro" id="IPR002052">
    <property type="entry name" value="DNA_methylase_N6_adenine_CS"/>
</dbReference>
<evidence type="ECO:0000256" key="4">
    <source>
        <dbReference type="ARBA" id="ARBA00022679"/>
    </source>
</evidence>
<comment type="caution">
    <text evidence="7">The sequence shown here is derived from an EMBL/GenBank/DDBJ whole genome shotgun (WGS) entry which is preliminary data.</text>
</comment>
<keyword evidence="5" id="KW-0949">S-adenosyl-L-methionine</keyword>
<comment type="similarity">
    <text evidence="1">Belongs to the N(4)/N(6)-methyltransferase family.</text>
</comment>
<proteinExistence type="inferred from homology"/>
<dbReference type="SUPFAM" id="SSF53335">
    <property type="entry name" value="S-adenosyl-L-methionine-dependent methyltransferases"/>
    <property type="match status" value="1"/>
</dbReference>
<dbReference type="GO" id="GO:0032259">
    <property type="term" value="P:methylation"/>
    <property type="evidence" value="ECO:0007669"/>
    <property type="project" value="UniProtKB-KW"/>
</dbReference>
<keyword evidence="4 7" id="KW-0808">Transferase</keyword>
<evidence type="ECO:0000256" key="5">
    <source>
        <dbReference type="ARBA" id="ARBA00022691"/>
    </source>
</evidence>
<dbReference type="Gene3D" id="3.40.50.150">
    <property type="entry name" value="Vaccinia Virus protein VP39"/>
    <property type="match status" value="1"/>
</dbReference>
<comment type="catalytic activity">
    <reaction evidence="6">
        <text>a 2'-deoxyadenosine in DNA + S-adenosyl-L-methionine = an N(6)-methyl-2'-deoxyadenosine in DNA + S-adenosyl-L-homocysteine + H(+)</text>
        <dbReference type="Rhea" id="RHEA:15197"/>
        <dbReference type="Rhea" id="RHEA-COMP:12418"/>
        <dbReference type="Rhea" id="RHEA-COMP:12419"/>
        <dbReference type="ChEBI" id="CHEBI:15378"/>
        <dbReference type="ChEBI" id="CHEBI:57856"/>
        <dbReference type="ChEBI" id="CHEBI:59789"/>
        <dbReference type="ChEBI" id="CHEBI:90615"/>
        <dbReference type="ChEBI" id="CHEBI:90616"/>
        <dbReference type="EC" id="2.1.1.72"/>
    </reaction>
</comment>
<dbReference type="Gene3D" id="1.10.1020.10">
    <property type="entry name" value="Adenine-specific Methyltransferase, Domain 2"/>
    <property type="match status" value="1"/>
</dbReference>
<dbReference type="PRINTS" id="PR00505">
    <property type="entry name" value="D12N6MTFRASE"/>
</dbReference>
<reference evidence="8" key="1">
    <citation type="journal article" date="2022" name="Microbiol. Resour. Announc.">
        <title>Draft Genome Sequence of a Methanogenic Archaeon from West Spitsbergen Permafrost.</title>
        <authorList>
            <person name="Trubitsyn V."/>
            <person name="Rivkina E."/>
            <person name="Shcherbakova V."/>
        </authorList>
    </citation>
    <scope>NUCLEOTIDE SEQUENCE [LARGE SCALE GENOMIC DNA]</scope>
    <source>
        <strain evidence="8">VT</strain>
    </source>
</reference>
<dbReference type="AlphaFoldDB" id="A0A8T5UQV3"/>
<dbReference type="InterPro" id="IPR023095">
    <property type="entry name" value="Ade_MeTrfase_dom_2"/>
</dbReference>
<dbReference type="EC" id="2.1.1.72" evidence="2"/>
<dbReference type="EMBL" id="JAIOUQ010000009">
    <property type="protein sequence ID" value="MBZ2166138.1"/>
    <property type="molecule type" value="Genomic_DNA"/>
</dbReference>
<dbReference type="GO" id="GO:0043565">
    <property type="term" value="F:sequence-specific DNA binding"/>
    <property type="evidence" value="ECO:0007669"/>
    <property type="project" value="TreeGrafter"/>
</dbReference>
<dbReference type="GO" id="GO:0009307">
    <property type="term" value="P:DNA restriction-modification system"/>
    <property type="evidence" value="ECO:0007669"/>
    <property type="project" value="InterPro"/>
</dbReference>
<dbReference type="GO" id="GO:0006298">
    <property type="term" value="P:mismatch repair"/>
    <property type="evidence" value="ECO:0007669"/>
    <property type="project" value="TreeGrafter"/>
</dbReference>
<evidence type="ECO:0000256" key="6">
    <source>
        <dbReference type="ARBA" id="ARBA00047942"/>
    </source>
</evidence>
<dbReference type="Pfam" id="PF02086">
    <property type="entry name" value="MethyltransfD12"/>
    <property type="match status" value="1"/>
</dbReference>
<dbReference type="Proteomes" id="UP000825933">
    <property type="component" value="Unassembled WGS sequence"/>
</dbReference>
<accession>A0A8T5UQV3</accession>
<keyword evidence="8" id="KW-1185">Reference proteome</keyword>
<sequence length="307" mass="36291">MNKNISSAKPFLKWAGGKNQLLNELNNRLPPYLKDTRTIERYVEPFVGGGAMFFNLKKHYKVKESILLDINRELVMAYQVMKNDHKILIDILNDIEENHLKKDEIARKENYYRIRDIYNSEVEDFDYENYNYPWIERTSYFIFMNKTCFNGLFRQNKNGKFNVPFGLYKNPKICDKTNINLVHQALSDTEIICSDFINSDKYIVEDAFVYLDPPYRPLSKTSNFTSYSKEGFTDFDQLKLATFFKKMDQKGAYLMLSNSDPKNEDLTDKFFDNLYSEFNIDIVYAKRNINRDSSGRGTINELIVRNF</sequence>
<dbReference type="InterPro" id="IPR012327">
    <property type="entry name" value="MeTrfase_D12"/>
</dbReference>
<dbReference type="PROSITE" id="PS00092">
    <property type="entry name" value="N6_MTASE"/>
    <property type="match status" value="1"/>
</dbReference>
<evidence type="ECO:0000313" key="8">
    <source>
        <dbReference type="Proteomes" id="UP000825933"/>
    </source>
</evidence>
<evidence type="ECO:0000256" key="1">
    <source>
        <dbReference type="ARBA" id="ARBA00006594"/>
    </source>
</evidence>
<evidence type="ECO:0000256" key="3">
    <source>
        <dbReference type="ARBA" id="ARBA00022603"/>
    </source>
</evidence>
<dbReference type="InterPro" id="IPR012263">
    <property type="entry name" value="M_m6A_EcoRV"/>
</dbReference>
<organism evidence="7 8">
    <name type="scientific">Methanobacterium spitsbergense</name>
    <dbReference type="NCBI Taxonomy" id="2874285"/>
    <lineage>
        <taxon>Archaea</taxon>
        <taxon>Methanobacteriati</taxon>
        <taxon>Methanobacteriota</taxon>
        <taxon>Methanomada group</taxon>
        <taxon>Methanobacteria</taxon>
        <taxon>Methanobacteriales</taxon>
        <taxon>Methanobacteriaceae</taxon>
        <taxon>Methanobacterium</taxon>
    </lineage>
</organism>
<dbReference type="InterPro" id="IPR029063">
    <property type="entry name" value="SAM-dependent_MTases_sf"/>
</dbReference>
<name>A0A8T5UQV3_9EURY</name>
<dbReference type="PIRSF" id="PIRSF000398">
    <property type="entry name" value="M_m6A_EcoRV"/>
    <property type="match status" value="1"/>
</dbReference>
<protein>
    <recommendedName>
        <fullName evidence="2">site-specific DNA-methyltransferase (adenine-specific)</fullName>
        <ecNumber evidence="2">2.1.1.72</ecNumber>
    </recommendedName>
</protein>
<dbReference type="PANTHER" id="PTHR30481:SF3">
    <property type="entry name" value="DNA ADENINE METHYLASE"/>
    <property type="match status" value="1"/>
</dbReference>
<keyword evidence="3 7" id="KW-0489">Methyltransferase</keyword>
<evidence type="ECO:0000313" key="7">
    <source>
        <dbReference type="EMBL" id="MBZ2166138.1"/>
    </source>
</evidence>
<evidence type="ECO:0000256" key="2">
    <source>
        <dbReference type="ARBA" id="ARBA00011900"/>
    </source>
</evidence>
<dbReference type="GO" id="GO:0009007">
    <property type="term" value="F:site-specific DNA-methyltransferase (adenine-specific) activity"/>
    <property type="evidence" value="ECO:0007669"/>
    <property type="project" value="UniProtKB-EC"/>
</dbReference>
<dbReference type="RefSeq" id="WP_223791705.1">
    <property type="nucleotide sequence ID" value="NZ_JAIOUQ010000009.1"/>
</dbReference>
<dbReference type="NCBIfam" id="TIGR00571">
    <property type="entry name" value="dam"/>
    <property type="match status" value="1"/>
</dbReference>